<sequence length="181" mass="20594">MEKIYKNILLIAGTGQNVGKTLFASQVIAQYAILFPVISIKIAPHFHRLNPDAQIIEKGTDYSIIKELNANGNKDSQRFLNAGSKEVYYVQCMDNKLPLVFDKLMKLLPPDSPIICESGGLRQIMKPGIFLIINKKNNNQIKRQALIDKGLADKWIEFDEHKFDFDPKNLKFSKSGWTIQN</sequence>
<comment type="caution">
    <text evidence="1">The sequence shown here is derived from an EMBL/GenBank/DDBJ whole genome shotgun (WGS) entry which is preliminary data.</text>
</comment>
<keyword evidence="2" id="KW-1185">Reference proteome</keyword>
<dbReference type="AlphaFoldDB" id="A0A425XZR3"/>
<dbReference type="RefSeq" id="WP_125030955.1">
    <property type="nucleotide sequence ID" value="NZ_JAPXVP010000009.1"/>
</dbReference>
<gene>
    <name evidence="1" type="ORF">DWB61_11065</name>
</gene>
<evidence type="ECO:0000313" key="1">
    <source>
        <dbReference type="EMBL" id="RRG20956.1"/>
    </source>
</evidence>
<reference evidence="1 2" key="1">
    <citation type="submission" date="2018-07" db="EMBL/GenBank/DDBJ databases">
        <title>Draft genome sequence of Ancylomarina sp. M1P.</title>
        <authorList>
            <person name="Yadav S."/>
            <person name="Villanueva L."/>
            <person name="Damste J.S.S."/>
        </authorList>
    </citation>
    <scope>NUCLEOTIDE SEQUENCE [LARGE SCALE GENOMIC DNA]</scope>
    <source>
        <strain evidence="1 2">M1P</strain>
    </source>
</reference>
<name>A0A425XZR3_9BACT</name>
<protein>
    <submittedName>
        <fullName evidence="1">Uncharacterized protein</fullName>
    </submittedName>
</protein>
<dbReference type="Proteomes" id="UP000285794">
    <property type="component" value="Unassembled WGS sequence"/>
</dbReference>
<accession>A0A425XZR3</accession>
<dbReference type="EMBL" id="QQWG01000010">
    <property type="protein sequence ID" value="RRG20956.1"/>
    <property type="molecule type" value="Genomic_DNA"/>
</dbReference>
<dbReference type="InterPro" id="IPR027417">
    <property type="entry name" value="P-loop_NTPase"/>
</dbReference>
<evidence type="ECO:0000313" key="2">
    <source>
        <dbReference type="Proteomes" id="UP000285794"/>
    </source>
</evidence>
<organism evidence="1 2">
    <name type="scientific">Ancylomarina euxinus</name>
    <dbReference type="NCBI Taxonomy" id="2283627"/>
    <lineage>
        <taxon>Bacteria</taxon>
        <taxon>Pseudomonadati</taxon>
        <taxon>Bacteroidota</taxon>
        <taxon>Bacteroidia</taxon>
        <taxon>Marinilabiliales</taxon>
        <taxon>Marinifilaceae</taxon>
        <taxon>Ancylomarina</taxon>
    </lineage>
</organism>
<proteinExistence type="predicted"/>
<dbReference type="Gene3D" id="3.40.50.300">
    <property type="entry name" value="P-loop containing nucleotide triphosphate hydrolases"/>
    <property type="match status" value="1"/>
</dbReference>
<dbReference type="OrthoDB" id="1122642at2"/>